<feature type="compositionally biased region" description="Basic and acidic residues" evidence="6">
    <location>
        <begin position="1"/>
        <end position="17"/>
    </location>
</feature>
<feature type="compositionally biased region" description="Basic and acidic residues" evidence="6">
    <location>
        <begin position="203"/>
        <end position="230"/>
    </location>
</feature>
<feature type="non-terminal residue" evidence="8">
    <location>
        <position position="1"/>
    </location>
</feature>
<evidence type="ECO:0000313" key="9">
    <source>
        <dbReference type="Proteomes" id="UP000571324"/>
    </source>
</evidence>
<dbReference type="PANTHER" id="PTHR15182:SF0">
    <property type="entry name" value="A-KINASE ANCHOR PROTEIN 5"/>
    <property type="match status" value="1"/>
</dbReference>
<keyword evidence="4" id="KW-0472">Membrane</keyword>
<feature type="region of interest" description="Disordered" evidence="6">
    <location>
        <begin position="1"/>
        <end position="38"/>
    </location>
</feature>
<dbReference type="InterPro" id="IPR042375">
    <property type="entry name" value="AKAP5"/>
</dbReference>
<keyword evidence="2" id="KW-0597">Phosphoprotein</keyword>
<feature type="domain" description="A kinase-anchoring proteins AKAP-5 and AKAP-12 calmodulin (CaM)-binding" evidence="7">
    <location>
        <begin position="85"/>
        <end position="105"/>
    </location>
</feature>
<dbReference type="GO" id="GO:0005516">
    <property type="term" value="F:calmodulin binding"/>
    <property type="evidence" value="ECO:0007669"/>
    <property type="project" value="UniProtKB-KW"/>
</dbReference>
<dbReference type="GO" id="GO:0008179">
    <property type="term" value="F:adenylate cyclase binding"/>
    <property type="evidence" value="ECO:0007669"/>
    <property type="project" value="InterPro"/>
</dbReference>
<evidence type="ECO:0000256" key="3">
    <source>
        <dbReference type="ARBA" id="ARBA00022860"/>
    </source>
</evidence>
<keyword evidence="9" id="KW-1185">Reference proteome</keyword>
<dbReference type="GO" id="GO:0050811">
    <property type="term" value="F:GABA receptor binding"/>
    <property type="evidence" value="ECO:0007669"/>
    <property type="project" value="TreeGrafter"/>
</dbReference>
<feature type="compositionally biased region" description="Basic residues" evidence="6">
    <location>
        <begin position="402"/>
        <end position="413"/>
    </location>
</feature>
<keyword evidence="5" id="KW-0449">Lipoprotein</keyword>
<feature type="region of interest" description="Disordered" evidence="6">
    <location>
        <begin position="56"/>
        <end position="334"/>
    </location>
</feature>
<accession>A0A7K6D5L7</accession>
<dbReference type="PROSITE" id="PS51893">
    <property type="entry name" value="AKAP_CAM_BD"/>
    <property type="match status" value="1"/>
</dbReference>
<dbReference type="GO" id="GO:0034237">
    <property type="term" value="F:protein kinase A regulatory subunit binding"/>
    <property type="evidence" value="ECO:0007669"/>
    <property type="project" value="TreeGrafter"/>
</dbReference>
<feature type="compositionally biased region" description="Basic and acidic residues" evidence="6">
    <location>
        <begin position="56"/>
        <end position="65"/>
    </location>
</feature>
<protein>
    <submittedName>
        <fullName evidence="8">AKAP5 protein</fullName>
    </submittedName>
</protein>
<dbReference type="EMBL" id="VZRL01002501">
    <property type="protein sequence ID" value="NWV21112.1"/>
    <property type="molecule type" value="Genomic_DNA"/>
</dbReference>
<comment type="subcellular location">
    <subcellularLocation>
        <location evidence="1">Membrane</location>
        <topology evidence="1">Lipid-anchor</topology>
    </subcellularLocation>
</comment>
<evidence type="ECO:0000313" key="8">
    <source>
        <dbReference type="EMBL" id="NWV21112.1"/>
    </source>
</evidence>
<keyword evidence="3" id="KW-0112">Calmodulin-binding</keyword>
<dbReference type="GO" id="GO:0014069">
    <property type="term" value="C:postsynaptic density"/>
    <property type="evidence" value="ECO:0007669"/>
    <property type="project" value="TreeGrafter"/>
</dbReference>
<evidence type="ECO:0000256" key="2">
    <source>
        <dbReference type="ARBA" id="ARBA00022553"/>
    </source>
</evidence>
<dbReference type="GO" id="GO:0035254">
    <property type="term" value="F:glutamate receptor binding"/>
    <property type="evidence" value="ECO:0007669"/>
    <property type="project" value="TreeGrafter"/>
</dbReference>
<dbReference type="InterPro" id="IPR001573">
    <property type="entry name" value="AKAP_WSK"/>
</dbReference>
<feature type="compositionally biased region" description="Basic and acidic residues" evidence="6">
    <location>
        <begin position="314"/>
        <end position="334"/>
    </location>
</feature>
<feature type="compositionally biased region" description="Basic residues" evidence="6">
    <location>
        <begin position="95"/>
        <end position="108"/>
    </location>
</feature>
<dbReference type="PANTHER" id="PTHR15182">
    <property type="entry name" value="A-KINASE ANCHOR PROTEIN 5-RELATED"/>
    <property type="match status" value="1"/>
</dbReference>
<evidence type="ECO:0000256" key="6">
    <source>
        <dbReference type="SAM" id="MobiDB-lite"/>
    </source>
</evidence>
<gene>
    <name evidence="8" type="primary">Akap5</name>
    <name evidence="8" type="ORF">ORISOL_R05040</name>
</gene>
<name>A0A7K6D5L7_9PASS</name>
<proteinExistence type="predicted"/>
<dbReference type="Proteomes" id="UP000571324">
    <property type="component" value="Unassembled WGS sequence"/>
</dbReference>
<evidence type="ECO:0000256" key="4">
    <source>
        <dbReference type="ARBA" id="ARBA00023136"/>
    </source>
</evidence>
<reference evidence="8 9" key="1">
    <citation type="submission" date="2019-09" db="EMBL/GenBank/DDBJ databases">
        <title>Bird 10,000 Genomes (B10K) Project - Family phase.</title>
        <authorList>
            <person name="Zhang G."/>
        </authorList>
    </citation>
    <scope>NUCLEOTIDE SEQUENCE [LARGE SCALE GENOMIC DNA]</scope>
    <source>
        <strain evidence="8">B10K-DU-029-52</strain>
    </source>
</reference>
<dbReference type="GO" id="GO:0060076">
    <property type="term" value="C:excitatory synapse"/>
    <property type="evidence" value="ECO:0007669"/>
    <property type="project" value="TreeGrafter"/>
</dbReference>
<feature type="region of interest" description="Disordered" evidence="6">
    <location>
        <begin position="382"/>
        <end position="443"/>
    </location>
</feature>
<sequence length="486" mass="52612">MVKAAKEIQMENPREVETPSTGATCSPPEEQAEKPSMLCFKKRKKSCKKGLTVKDACEGASEEKSQCVSADQEEADASNPSRSSKGAWAAIKNLTKPRRRQKSSSRKKAPSDSQVQLEVDAEESCAQDLPKKRASSGVKMPCVRFSRGKKKPSPTEAVEESEGSVQANEVMGVSNKASEEPEDLAPTDKSESFSPVSAEEEQDTVKEDQDTMKEEQDIVKEDQDTAKESESSVGKSEPLTEPTPDAEEQSECTVQSEITDSETVDETAQDKLQEGSLPQTTDDVGGRKVTPEVPVSKDQPDNAPEITEWQEIPDICKEMPERDESEKSVNLPEECKAKETVTDFSELASGGDAAKVQDTTSVQDAAKANTGSGVNIVITITEAEDSDNTDSDQAYEPSPVLHQKKQKGNKKSNRNADVGTKEGPEAGGGPQAEEKGLGDQGHRTGEQYELLLIETASSLVKAAIQSSIEQLVNEMALEQNKHNSFL</sequence>
<dbReference type="GO" id="GO:0032590">
    <property type="term" value="C:dendrite membrane"/>
    <property type="evidence" value="ECO:0007669"/>
    <property type="project" value="TreeGrafter"/>
</dbReference>
<evidence type="ECO:0000256" key="1">
    <source>
        <dbReference type="ARBA" id="ARBA00004635"/>
    </source>
</evidence>
<dbReference type="GO" id="GO:0043197">
    <property type="term" value="C:dendritic spine"/>
    <property type="evidence" value="ECO:0007669"/>
    <property type="project" value="TreeGrafter"/>
</dbReference>
<dbReference type="AlphaFoldDB" id="A0A7K6D5L7"/>
<evidence type="ECO:0000259" key="7">
    <source>
        <dbReference type="PROSITE" id="PS51893"/>
    </source>
</evidence>
<organism evidence="8 9">
    <name type="scientific">Origma solitaria</name>
    <dbReference type="NCBI Taxonomy" id="720586"/>
    <lineage>
        <taxon>Eukaryota</taxon>
        <taxon>Metazoa</taxon>
        <taxon>Chordata</taxon>
        <taxon>Craniata</taxon>
        <taxon>Vertebrata</taxon>
        <taxon>Euteleostomi</taxon>
        <taxon>Archelosauria</taxon>
        <taxon>Archosauria</taxon>
        <taxon>Dinosauria</taxon>
        <taxon>Saurischia</taxon>
        <taxon>Theropoda</taxon>
        <taxon>Coelurosauria</taxon>
        <taxon>Aves</taxon>
        <taxon>Neognathae</taxon>
        <taxon>Neoaves</taxon>
        <taxon>Telluraves</taxon>
        <taxon>Australaves</taxon>
        <taxon>Passeriformes</taxon>
        <taxon>Meliphagoidea</taxon>
        <taxon>Acanthizidae</taxon>
        <taxon>Origma</taxon>
    </lineage>
</organism>
<dbReference type="OrthoDB" id="9905114at2759"/>
<evidence type="ECO:0000256" key="5">
    <source>
        <dbReference type="ARBA" id="ARBA00023288"/>
    </source>
</evidence>
<dbReference type="GO" id="GO:0031698">
    <property type="term" value="F:beta-2 adrenergic receptor binding"/>
    <property type="evidence" value="ECO:0007669"/>
    <property type="project" value="TreeGrafter"/>
</dbReference>
<feature type="non-terminal residue" evidence="8">
    <location>
        <position position="486"/>
    </location>
</feature>
<dbReference type="GO" id="GO:0060090">
    <property type="term" value="F:molecular adaptor activity"/>
    <property type="evidence" value="ECO:0007669"/>
    <property type="project" value="TreeGrafter"/>
</dbReference>
<feature type="compositionally biased region" description="Basic and acidic residues" evidence="6">
    <location>
        <begin position="432"/>
        <end position="443"/>
    </location>
</feature>
<comment type="caution">
    <text evidence="8">The sequence shown here is derived from an EMBL/GenBank/DDBJ whole genome shotgun (WGS) entry which is preliminary data.</text>
</comment>